<dbReference type="EMBL" id="PDCK01000040">
    <property type="protein sequence ID" value="PRQ54164.1"/>
    <property type="molecule type" value="Genomic_DNA"/>
</dbReference>
<evidence type="ECO:0000313" key="1">
    <source>
        <dbReference type="EMBL" id="PRQ54164.1"/>
    </source>
</evidence>
<sequence>MPKQIHNEEKETVESPLETSPMVATSIPLHKQTLFISLSTAYLLLKLSSSPSSETALCFFSFLVKTTTTLFQAFRLEG</sequence>
<evidence type="ECO:0000313" key="2">
    <source>
        <dbReference type="Proteomes" id="UP000238479"/>
    </source>
</evidence>
<reference evidence="1 2" key="1">
    <citation type="journal article" date="2018" name="Nat. Genet.">
        <title>The Rosa genome provides new insights in the design of modern roses.</title>
        <authorList>
            <person name="Bendahmane M."/>
        </authorList>
    </citation>
    <scope>NUCLEOTIDE SEQUENCE [LARGE SCALE GENOMIC DNA]</scope>
    <source>
        <strain evidence="2">cv. Old Blush</strain>
    </source>
</reference>
<name>A0A2P6S663_ROSCH</name>
<dbReference type="Proteomes" id="UP000238479">
    <property type="component" value="Chromosome 2"/>
</dbReference>
<keyword evidence="2" id="KW-1185">Reference proteome</keyword>
<dbReference type="AlphaFoldDB" id="A0A2P6S663"/>
<accession>A0A2P6S663</accession>
<protein>
    <submittedName>
        <fullName evidence="1">Uncharacterized protein</fullName>
    </submittedName>
</protein>
<dbReference type="Gramene" id="PRQ54164">
    <property type="protein sequence ID" value="PRQ54164"/>
    <property type="gene ID" value="RchiOBHm_Chr2g0174491"/>
</dbReference>
<organism evidence="1 2">
    <name type="scientific">Rosa chinensis</name>
    <name type="common">China rose</name>
    <dbReference type="NCBI Taxonomy" id="74649"/>
    <lineage>
        <taxon>Eukaryota</taxon>
        <taxon>Viridiplantae</taxon>
        <taxon>Streptophyta</taxon>
        <taxon>Embryophyta</taxon>
        <taxon>Tracheophyta</taxon>
        <taxon>Spermatophyta</taxon>
        <taxon>Magnoliopsida</taxon>
        <taxon>eudicotyledons</taxon>
        <taxon>Gunneridae</taxon>
        <taxon>Pentapetalae</taxon>
        <taxon>rosids</taxon>
        <taxon>fabids</taxon>
        <taxon>Rosales</taxon>
        <taxon>Rosaceae</taxon>
        <taxon>Rosoideae</taxon>
        <taxon>Rosoideae incertae sedis</taxon>
        <taxon>Rosa</taxon>
    </lineage>
</organism>
<gene>
    <name evidence="1" type="ORF">RchiOBHm_Chr2g0174491</name>
</gene>
<comment type="caution">
    <text evidence="1">The sequence shown here is derived from an EMBL/GenBank/DDBJ whole genome shotgun (WGS) entry which is preliminary data.</text>
</comment>
<proteinExistence type="predicted"/>